<dbReference type="InterPro" id="IPR008257">
    <property type="entry name" value="Pept_M19"/>
</dbReference>
<dbReference type="GO" id="GO:0070573">
    <property type="term" value="F:metallodipeptidase activity"/>
    <property type="evidence" value="ECO:0007669"/>
    <property type="project" value="InterPro"/>
</dbReference>
<sequence>MRVRWSTVYDGAADIPAGQRVMLAGHPVFPIDSRYADTFLLVQHAPCCGAHAAPVPDMAVEVHAADGITVHAGPVVVEGIWQPLVDDPAGWRCRIRDARVNRIKDPWDAAGLSRRRFLALGALSSLAACASPAGHGDMASFPGSGTAPSAEPHNETDTLAWMRTQVTIDMHSHAGRINLGRAPVPPAFTPVAAPMRAGGMDVVCMAVVSDSSANHIVDSASGRRRIVAYRDPAPGEMAARGEAAFQRLRALMSEQGLQPVRDAASLDAARETGGAVIVAAEGADFLEGDVKRLQDAWQRHGLRHLQLTHYRVNELGDIQTAPPVHGGLTDFGVDVIRRCNTLRIVVDVAHGTLDLVRRAAAVTARPLVLSHTALAKRPSRYSRAISPEHAKLIADTDGVIGIWPVATTFPTLAAMAGGIRAMADAVGVRHVGIGSDMLGLLSPSVLDSYRKLPLLAQALVDAGFSREEAGMILGGNYARVWAATMA</sequence>
<dbReference type="RefSeq" id="WP_094848934.1">
    <property type="nucleotide sequence ID" value="NZ_NEVJ01000003.1"/>
</dbReference>
<evidence type="ECO:0008006" key="3">
    <source>
        <dbReference type="Google" id="ProtNLM"/>
    </source>
</evidence>
<proteinExistence type="predicted"/>
<dbReference type="PANTHER" id="PTHR10443">
    <property type="entry name" value="MICROSOMAL DIPEPTIDASE"/>
    <property type="match status" value="1"/>
</dbReference>
<dbReference type="Pfam" id="PF01244">
    <property type="entry name" value="Peptidase_M19"/>
    <property type="match status" value="1"/>
</dbReference>
<accession>A0A261R7J0</accession>
<evidence type="ECO:0000313" key="2">
    <source>
        <dbReference type="Proteomes" id="UP000216857"/>
    </source>
</evidence>
<evidence type="ECO:0000313" key="1">
    <source>
        <dbReference type="EMBL" id="OZI20333.1"/>
    </source>
</evidence>
<dbReference type="InterPro" id="IPR032466">
    <property type="entry name" value="Metal_Hydrolase"/>
</dbReference>
<comment type="caution">
    <text evidence="1">The sequence shown here is derived from an EMBL/GenBank/DDBJ whole genome shotgun (WGS) entry which is preliminary data.</text>
</comment>
<dbReference type="OrthoDB" id="9804920at2"/>
<organism evidence="1 2">
    <name type="scientific">Bordetella genomosp. 9</name>
    <dbReference type="NCBI Taxonomy" id="1416803"/>
    <lineage>
        <taxon>Bacteria</taxon>
        <taxon>Pseudomonadati</taxon>
        <taxon>Pseudomonadota</taxon>
        <taxon>Betaproteobacteria</taxon>
        <taxon>Burkholderiales</taxon>
        <taxon>Alcaligenaceae</taxon>
        <taxon>Bordetella</taxon>
    </lineage>
</organism>
<gene>
    <name evidence="1" type="ORF">CAL26_22745</name>
</gene>
<dbReference type="AlphaFoldDB" id="A0A261R7J0"/>
<dbReference type="PROSITE" id="PS51365">
    <property type="entry name" value="RENAL_DIPEPTIDASE_2"/>
    <property type="match status" value="1"/>
</dbReference>
<dbReference type="SUPFAM" id="SSF51556">
    <property type="entry name" value="Metallo-dependent hydrolases"/>
    <property type="match status" value="1"/>
</dbReference>
<dbReference type="GO" id="GO:0006508">
    <property type="term" value="P:proteolysis"/>
    <property type="evidence" value="ECO:0007669"/>
    <property type="project" value="InterPro"/>
</dbReference>
<dbReference type="Gene3D" id="3.20.20.140">
    <property type="entry name" value="Metal-dependent hydrolases"/>
    <property type="match status" value="1"/>
</dbReference>
<reference evidence="1" key="1">
    <citation type="submission" date="2017-05" db="EMBL/GenBank/DDBJ databases">
        <title>Complete and WGS of Bordetella genogroups.</title>
        <authorList>
            <person name="Spilker T."/>
            <person name="Lipuma J."/>
        </authorList>
    </citation>
    <scope>NUCLEOTIDE SEQUENCE</scope>
    <source>
        <strain evidence="1">AU21707</strain>
    </source>
</reference>
<dbReference type="EMBL" id="NEVJ01000003">
    <property type="protein sequence ID" value="OZI20333.1"/>
    <property type="molecule type" value="Genomic_DNA"/>
</dbReference>
<protein>
    <recommendedName>
        <fullName evidence="3">Peptidase M19</fullName>
    </recommendedName>
</protein>
<dbReference type="PANTHER" id="PTHR10443:SF12">
    <property type="entry name" value="DIPEPTIDASE"/>
    <property type="match status" value="1"/>
</dbReference>
<name>A0A261R7J0_9BORD</name>
<dbReference type="Proteomes" id="UP000216857">
    <property type="component" value="Unassembled WGS sequence"/>
</dbReference>
<keyword evidence="2" id="KW-1185">Reference proteome</keyword>